<proteinExistence type="predicted"/>
<sequence>MMQQYQQKQLEAQQQGFQMLNNQVASMQIGIQDELGQYKKEIGSLKDKHQELFTNTNNLCNRILKQEDMMNKEMIDLKKWQDRPAFQGCLKSDFEAGSSSQVAPPTTPTTAPSSAPTDYIPPAQAPAPQHNQEDYYPEQFFQE</sequence>
<gene>
    <name evidence="2" type="ORF">PIB30_105975</name>
</gene>
<evidence type="ECO:0000256" key="1">
    <source>
        <dbReference type="SAM" id="MobiDB-lite"/>
    </source>
</evidence>
<comment type="caution">
    <text evidence="2">The sequence shown here is derived from an EMBL/GenBank/DDBJ whole genome shotgun (WGS) entry which is preliminary data.</text>
</comment>
<evidence type="ECO:0000313" key="2">
    <source>
        <dbReference type="EMBL" id="MED6166129.1"/>
    </source>
</evidence>
<evidence type="ECO:0000313" key="3">
    <source>
        <dbReference type="Proteomes" id="UP001341840"/>
    </source>
</evidence>
<dbReference type="EMBL" id="JASCZI010124872">
    <property type="protein sequence ID" value="MED6166129.1"/>
    <property type="molecule type" value="Genomic_DNA"/>
</dbReference>
<name>A0ABU6UYL2_9FABA</name>
<accession>A0ABU6UYL2</accession>
<organism evidence="2 3">
    <name type="scientific">Stylosanthes scabra</name>
    <dbReference type="NCBI Taxonomy" id="79078"/>
    <lineage>
        <taxon>Eukaryota</taxon>
        <taxon>Viridiplantae</taxon>
        <taxon>Streptophyta</taxon>
        <taxon>Embryophyta</taxon>
        <taxon>Tracheophyta</taxon>
        <taxon>Spermatophyta</taxon>
        <taxon>Magnoliopsida</taxon>
        <taxon>eudicotyledons</taxon>
        <taxon>Gunneridae</taxon>
        <taxon>Pentapetalae</taxon>
        <taxon>rosids</taxon>
        <taxon>fabids</taxon>
        <taxon>Fabales</taxon>
        <taxon>Fabaceae</taxon>
        <taxon>Papilionoideae</taxon>
        <taxon>50 kb inversion clade</taxon>
        <taxon>dalbergioids sensu lato</taxon>
        <taxon>Dalbergieae</taxon>
        <taxon>Pterocarpus clade</taxon>
        <taxon>Stylosanthes</taxon>
    </lineage>
</organism>
<feature type="region of interest" description="Disordered" evidence="1">
    <location>
        <begin position="91"/>
        <end position="143"/>
    </location>
</feature>
<dbReference type="Proteomes" id="UP001341840">
    <property type="component" value="Unassembled WGS sequence"/>
</dbReference>
<protein>
    <submittedName>
        <fullName evidence="2">Uncharacterized protein</fullName>
    </submittedName>
</protein>
<keyword evidence="3" id="KW-1185">Reference proteome</keyword>
<reference evidence="2 3" key="1">
    <citation type="journal article" date="2023" name="Plants (Basel)">
        <title>Bridging the Gap: Combining Genomics and Transcriptomics Approaches to Understand Stylosanthes scabra, an Orphan Legume from the Brazilian Caatinga.</title>
        <authorList>
            <person name="Ferreira-Neto J.R.C."/>
            <person name="da Silva M.D."/>
            <person name="Binneck E."/>
            <person name="de Melo N.F."/>
            <person name="da Silva R.H."/>
            <person name="de Melo A.L.T.M."/>
            <person name="Pandolfi V."/>
            <person name="Bustamante F.O."/>
            <person name="Brasileiro-Vidal A.C."/>
            <person name="Benko-Iseppon A.M."/>
        </authorList>
    </citation>
    <scope>NUCLEOTIDE SEQUENCE [LARGE SCALE GENOMIC DNA]</scope>
    <source>
        <tissue evidence="2">Leaves</tissue>
    </source>
</reference>
<feature type="compositionally biased region" description="Low complexity" evidence="1">
    <location>
        <begin position="98"/>
        <end position="117"/>
    </location>
</feature>